<reference evidence="9 10" key="1">
    <citation type="journal article" date="2014" name="Int. J. Syst. Evol. Microbiol.">
        <title>Complete genome sequence of Corynebacterium casei LMG S-19264T (=DSM 44701T), isolated from a smear-ripened cheese.</title>
        <authorList>
            <consortium name="US DOE Joint Genome Institute (JGI-PGF)"/>
            <person name="Walter F."/>
            <person name="Albersmeier A."/>
            <person name="Kalinowski J."/>
            <person name="Ruckert C."/>
        </authorList>
    </citation>
    <scope>NUCLEOTIDE SEQUENCE [LARGE SCALE GENOMIC DNA]</scope>
    <source>
        <strain evidence="9 10">NBRC 110095</strain>
    </source>
</reference>
<dbReference type="SUPFAM" id="SSF158682">
    <property type="entry name" value="TerB-like"/>
    <property type="match status" value="1"/>
</dbReference>
<dbReference type="InterPro" id="IPR036869">
    <property type="entry name" value="J_dom_sf"/>
</dbReference>
<dbReference type="EMBL" id="BSPD01000073">
    <property type="protein sequence ID" value="GLS27326.1"/>
    <property type="molecule type" value="Genomic_DNA"/>
</dbReference>
<dbReference type="HAMAP" id="MF_01153">
    <property type="entry name" value="DjlA"/>
    <property type="match status" value="1"/>
</dbReference>
<dbReference type="CDD" id="cd06257">
    <property type="entry name" value="DnaJ"/>
    <property type="match status" value="1"/>
</dbReference>
<dbReference type="InterPro" id="IPR001623">
    <property type="entry name" value="DnaJ_domain"/>
</dbReference>
<evidence type="ECO:0000256" key="1">
    <source>
        <dbReference type="ARBA" id="ARBA00022475"/>
    </source>
</evidence>
<evidence type="ECO:0000256" key="6">
    <source>
        <dbReference type="ARBA" id="ARBA00023186"/>
    </source>
</evidence>
<evidence type="ECO:0000313" key="10">
    <source>
        <dbReference type="Proteomes" id="UP001156870"/>
    </source>
</evidence>
<organism evidence="9 10">
    <name type="scientific">Marinibactrum halimedae</name>
    <dbReference type="NCBI Taxonomy" id="1444977"/>
    <lineage>
        <taxon>Bacteria</taxon>
        <taxon>Pseudomonadati</taxon>
        <taxon>Pseudomonadota</taxon>
        <taxon>Gammaproteobacteria</taxon>
        <taxon>Cellvibrionales</taxon>
        <taxon>Cellvibrionaceae</taxon>
        <taxon>Marinibactrum</taxon>
    </lineage>
</organism>
<keyword evidence="3 7" id="KW-0812">Transmembrane</keyword>
<dbReference type="InterPro" id="IPR007791">
    <property type="entry name" value="DjlA_N"/>
</dbReference>
<keyword evidence="5 7" id="KW-0472">Membrane</keyword>
<comment type="domain">
    <text evidence="7">The transmembrane domain is a dimerization domain.</text>
</comment>
<feature type="domain" description="J" evidence="8">
    <location>
        <begin position="201"/>
        <end position="273"/>
    </location>
</feature>
<gene>
    <name evidence="7 9" type="primary">djlA</name>
    <name evidence="9" type="ORF">GCM10007877_30450</name>
</gene>
<evidence type="ECO:0000256" key="3">
    <source>
        <dbReference type="ARBA" id="ARBA00022692"/>
    </source>
</evidence>
<dbReference type="PROSITE" id="PS50076">
    <property type="entry name" value="DNAJ_2"/>
    <property type="match status" value="1"/>
</dbReference>
<proteinExistence type="inferred from homology"/>
<dbReference type="Pfam" id="PF05099">
    <property type="entry name" value="TerB"/>
    <property type="match status" value="1"/>
</dbReference>
<dbReference type="SMART" id="SM00271">
    <property type="entry name" value="DnaJ"/>
    <property type="match status" value="1"/>
</dbReference>
<keyword evidence="2 7" id="KW-0997">Cell inner membrane</keyword>
<keyword evidence="1 7" id="KW-1003">Cell membrane</keyword>
<dbReference type="Proteomes" id="UP001156870">
    <property type="component" value="Unassembled WGS sequence"/>
</dbReference>
<dbReference type="NCBIfam" id="NF006948">
    <property type="entry name" value="PRK09430.1"/>
    <property type="match status" value="1"/>
</dbReference>
<dbReference type="InterPro" id="IPR050817">
    <property type="entry name" value="DjlA_DnaK_co-chaperone"/>
</dbReference>
<accession>A0AA37TBV2</accession>
<feature type="topological domain" description="Periplasmic" evidence="7">
    <location>
        <begin position="1"/>
        <end position="5"/>
    </location>
</feature>
<dbReference type="RefSeq" id="WP_232593844.1">
    <property type="nucleotide sequence ID" value="NZ_BSPD01000073.1"/>
</dbReference>
<keyword evidence="10" id="KW-1185">Reference proteome</keyword>
<evidence type="ECO:0000256" key="7">
    <source>
        <dbReference type="HAMAP-Rule" id="MF_01153"/>
    </source>
</evidence>
<feature type="topological domain" description="Cytoplasmic" evidence="7">
    <location>
        <begin position="30"/>
        <end position="273"/>
    </location>
</feature>
<evidence type="ECO:0000256" key="5">
    <source>
        <dbReference type="ARBA" id="ARBA00023136"/>
    </source>
</evidence>
<comment type="function">
    <text evidence="7">Regulatory DnaK co-chaperone. Direct interaction between DnaK and DjlA is needed for the induction of the wcaABCDE operon, involved in the synthesis of a colanic acid polysaccharide capsule, possibly through activation of the RcsB/RcsC phosphotransfer signaling pathway. The colanic acid capsule may help the bacterium survive conditions outside the host.</text>
</comment>
<comment type="caution">
    <text evidence="9">The sequence shown here is derived from an EMBL/GenBank/DDBJ whole genome shotgun (WGS) entry which is preliminary data.</text>
</comment>
<protein>
    <recommendedName>
        <fullName evidence="7">Co-chaperone protein DjlA</fullName>
    </recommendedName>
</protein>
<dbReference type="SUPFAM" id="SSF46565">
    <property type="entry name" value="Chaperone J-domain"/>
    <property type="match status" value="1"/>
</dbReference>
<comment type="subcellular location">
    <subcellularLocation>
        <location evidence="7">Cell inner membrane</location>
        <topology evidence="7">Single-pass type III membrane protein</topology>
    </subcellularLocation>
</comment>
<comment type="subunit">
    <text evidence="7">Homodimer.</text>
</comment>
<dbReference type="Pfam" id="PF00226">
    <property type="entry name" value="DnaJ"/>
    <property type="match status" value="1"/>
</dbReference>
<dbReference type="AlphaFoldDB" id="A0AA37TBV2"/>
<evidence type="ECO:0000313" key="9">
    <source>
        <dbReference type="EMBL" id="GLS27326.1"/>
    </source>
</evidence>
<dbReference type="InterPro" id="IPR023749">
    <property type="entry name" value="DjlA"/>
</dbReference>
<evidence type="ECO:0000256" key="2">
    <source>
        <dbReference type="ARBA" id="ARBA00022519"/>
    </source>
</evidence>
<dbReference type="Gene3D" id="1.10.287.110">
    <property type="entry name" value="DnaJ domain"/>
    <property type="match status" value="1"/>
</dbReference>
<dbReference type="InterPro" id="IPR029024">
    <property type="entry name" value="TerB-like"/>
</dbReference>
<keyword evidence="4 7" id="KW-1133">Transmembrane helix</keyword>
<evidence type="ECO:0000256" key="4">
    <source>
        <dbReference type="ARBA" id="ARBA00022989"/>
    </source>
</evidence>
<name>A0AA37TBV2_9GAMM</name>
<dbReference type="Gene3D" id="1.10.3680.10">
    <property type="entry name" value="TerB-like"/>
    <property type="match status" value="1"/>
</dbReference>
<dbReference type="PANTHER" id="PTHR24074">
    <property type="entry name" value="CO-CHAPERONE PROTEIN DJLA"/>
    <property type="match status" value="1"/>
</dbReference>
<dbReference type="CDD" id="cd07316">
    <property type="entry name" value="terB_like_DjlA"/>
    <property type="match status" value="1"/>
</dbReference>
<sequence>MWFGKIIGGVLGFSMGGPFGAALGAVGGHFFDNAVSKFQQQLSPEQRQQAEQVFFNTVFTLMGYVAKADGRVSEEEVAQTEAIMTQMGLGAAHRQDAIALFKKGSQADFSIDETMVAFNEFARRLPSLRQTLLNYVITMAMADGVIDEKEEASLALIAEKMGISAFAFKHVIAMLKAQGQFHQYQHAGAGQAKPSENEIALAYEALGVNEEVSDAALKKAYRKLMSENHPDKLAGQGVPDDMIKMATEKSQDIQTAYDLLKKHRKETTTDAAA</sequence>
<dbReference type="GO" id="GO:0051087">
    <property type="term" value="F:protein-folding chaperone binding"/>
    <property type="evidence" value="ECO:0007669"/>
    <property type="project" value="InterPro"/>
</dbReference>
<dbReference type="GO" id="GO:0005886">
    <property type="term" value="C:plasma membrane"/>
    <property type="evidence" value="ECO:0007669"/>
    <property type="project" value="UniProtKB-SubCell"/>
</dbReference>
<evidence type="ECO:0000259" key="8">
    <source>
        <dbReference type="PROSITE" id="PS50076"/>
    </source>
</evidence>
<dbReference type="PRINTS" id="PR00625">
    <property type="entry name" value="JDOMAIN"/>
</dbReference>
<keyword evidence="6 7" id="KW-0143">Chaperone</keyword>